<keyword evidence="10" id="KW-0665">Pyrimidine biosynthesis</keyword>
<dbReference type="InterPro" id="IPR001295">
    <property type="entry name" value="Dihydroorotate_DH_CS"/>
</dbReference>
<comment type="function">
    <text evidence="2">Catalyzes the conversion of dihydroorotate to orotate with quinone as electron acceptor.</text>
</comment>
<comment type="cofactor">
    <cofactor evidence="1">
        <name>FMN</name>
        <dbReference type="ChEBI" id="CHEBI:58210"/>
    </cofactor>
</comment>
<dbReference type="Gene3D" id="3.20.20.70">
    <property type="entry name" value="Aldolase class I"/>
    <property type="match status" value="1"/>
</dbReference>
<dbReference type="AlphaFoldDB" id="A0A1E3GZW3"/>
<dbReference type="Pfam" id="PF01180">
    <property type="entry name" value="DHO_dh"/>
    <property type="match status" value="1"/>
</dbReference>
<evidence type="ECO:0000256" key="3">
    <source>
        <dbReference type="ARBA" id="ARBA00004370"/>
    </source>
</evidence>
<dbReference type="CDD" id="cd04738">
    <property type="entry name" value="DHOD_2_like"/>
    <property type="match status" value="1"/>
</dbReference>
<evidence type="ECO:0000256" key="14">
    <source>
        <dbReference type="NCBIfam" id="TIGR01036"/>
    </source>
</evidence>
<protein>
    <recommendedName>
        <fullName evidence="7 14">Dihydroorotate dehydrogenase (quinone)</fullName>
        <ecNumber evidence="6 14">1.3.5.2</ecNumber>
    </recommendedName>
</protein>
<evidence type="ECO:0000259" key="15">
    <source>
        <dbReference type="Pfam" id="PF01180"/>
    </source>
</evidence>
<evidence type="ECO:0000256" key="5">
    <source>
        <dbReference type="ARBA" id="ARBA00005359"/>
    </source>
</evidence>
<keyword evidence="8" id="KW-0285">Flavoprotein</keyword>
<evidence type="ECO:0000256" key="7">
    <source>
        <dbReference type="ARBA" id="ARBA00018366"/>
    </source>
</evidence>
<dbReference type="GO" id="GO:0016020">
    <property type="term" value="C:membrane"/>
    <property type="evidence" value="ECO:0007669"/>
    <property type="project" value="UniProtKB-SubCell"/>
</dbReference>
<evidence type="ECO:0000256" key="13">
    <source>
        <dbReference type="ARBA" id="ARBA00048639"/>
    </source>
</evidence>
<evidence type="ECO:0000256" key="12">
    <source>
        <dbReference type="ARBA" id="ARBA00023136"/>
    </source>
</evidence>
<dbReference type="GO" id="GO:0044205">
    <property type="term" value="P:'de novo' UMP biosynthetic process"/>
    <property type="evidence" value="ECO:0007669"/>
    <property type="project" value="UniProtKB-UniPathway"/>
</dbReference>
<dbReference type="UniPathway" id="UPA00070">
    <property type="reaction ID" value="UER00946"/>
</dbReference>
<gene>
    <name evidence="16" type="primary">pyrD</name>
    <name evidence="16" type="ORF">A6302_03577</name>
</gene>
<keyword evidence="12" id="KW-0472">Membrane</keyword>
<reference evidence="16 17" key="1">
    <citation type="submission" date="2016-07" db="EMBL/GenBank/DDBJ databases">
        <title>Draft Genome Sequence of Methylobrevis pamukkalensis PK2.</title>
        <authorList>
            <person name="Vasilenko O.V."/>
            <person name="Doronina N.V."/>
            <person name="Shmareva M.N."/>
            <person name="Tarlachkov S.V."/>
            <person name="Mustakhimov I."/>
            <person name="Trotsenko Y.A."/>
        </authorList>
    </citation>
    <scope>NUCLEOTIDE SEQUENCE [LARGE SCALE GENOMIC DNA]</scope>
    <source>
        <strain evidence="16 17">PK2</strain>
    </source>
</reference>
<sequence length="337" mass="35559">MTVRGYGLLQRALMPFIDGEQAHGLTLKALKAGMRPPVAPVTDPRLVVRLLGLEFPNPVGMAAGFDKNAEVPDALLRLGFGFTEVGTLTPRAQPGNPKPRIFRDPAARAVVNRLGFNNDGHGPALERLVRRRAKGGIVGVNVGANKDSGDRIADYETGIRAFAGIASYFTINVSSPNTPGLRDLQARGALGDLLARAIAARDEAISEAGRRVPMLLKIAPDVDDAGLADIAEVSLASGIDASSSPTPPCRGAACRRRSPPSRAACRERRCSSARPSCSPASARWWGQACRSSASAAFPPAPTPLPRSRRARIWCSSTPASSTRARGSRHRCAATSCG</sequence>
<dbReference type="GO" id="GO:0006207">
    <property type="term" value="P:'de novo' pyrimidine nucleobase biosynthetic process"/>
    <property type="evidence" value="ECO:0007669"/>
    <property type="project" value="UniProtKB-UniRule"/>
</dbReference>
<dbReference type="Proteomes" id="UP000094622">
    <property type="component" value="Unassembled WGS sequence"/>
</dbReference>
<proteinExistence type="inferred from homology"/>
<keyword evidence="11 16" id="KW-0560">Oxidoreductase</keyword>
<name>A0A1E3GZW3_9HYPH</name>
<evidence type="ECO:0000256" key="10">
    <source>
        <dbReference type="ARBA" id="ARBA00022975"/>
    </source>
</evidence>
<keyword evidence="9" id="KW-0288">FMN</keyword>
<comment type="similarity">
    <text evidence="5">Belongs to the dihydroorotate dehydrogenase family. Type 2 subfamily.</text>
</comment>
<comment type="pathway">
    <text evidence="4">Pyrimidine metabolism; UMP biosynthesis via de novo pathway; orotate from (S)-dihydroorotate (quinone route): step 1/1.</text>
</comment>
<dbReference type="InterPro" id="IPR005719">
    <property type="entry name" value="Dihydroorotate_DH_2"/>
</dbReference>
<evidence type="ECO:0000256" key="6">
    <source>
        <dbReference type="ARBA" id="ARBA00012791"/>
    </source>
</evidence>
<evidence type="ECO:0000256" key="2">
    <source>
        <dbReference type="ARBA" id="ARBA00003125"/>
    </source>
</evidence>
<evidence type="ECO:0000256" key="8">
    <source>
        <dbReference type="ARBA" id="ARBA00022630"/>
    </source>
</evidence>
<dbReference type="SUPFAM" id="SSF51395">
    <property type="entry name" value="FMN-linked oxidoreductases"/>
    <property type="match status" value="1"/>
</dbReference>
<organism evidence="16 17">
    <name type="scientific">Methylobrevis pamukkalensis</name>
    <dbReference type="NCBI Taxonomy" id="1439726"/>
    <lineage>
        <taxon>Bacteria</taxon>
        <taxon>Pseudomonadati</taxon>
        <taxon>Pseudomonadota</taxon>
        <taxon>Alphaproteobacteria</taxon>
        <taxon>Hyphomicrobiales</taxon>
        <taxon>Pleomorphomonadaceae</taxon>
        <taxon>Methylobrevis</taxon>
    </lineage>
</organism>
<dbReference type="EC" id="1.3.5.2" evidence="6 14"/>
<dbReference type="InterPro" id="IPR050074">
    <property type="entry name" value="DHO_dehydrogenase"/>
</dbReference>
<evidence type="ECO:0000256" key="9">
    <source>
        <dbReference type="ARBA" id="ARBA00022643"/>
    </source>
</evidence>
<evidence type="ECO:0000256" key="11">
    <source>
        <dbReference type="ARBA" id="ARBA00023002"/>
    </source>
</evidence>
<dbReference type="InterPro" id="IPR013785">
    <property type="entry name" value="Aldolase_TIM"/>
</dbReference>
<feature type="domain" description="Dihydroorotate dehydrogenase catalytic" evidence="15">
    <location>
        <begin position="46"/>
        <end position="240"/>
    </location>
</feature>
<evidence type="ECO:0000256" key="1">
    <source>
        <dbReference type="ARBA" id="ARBA00001917"/>
    </source>
</evidence>
<dbReference type="PANTHER" id="PTHR48109">
    <property type="entry name" value="DIHYDROOROTATE DEHYDROGENASE (QUINONE), MITOCHONDRIAL-RELATED"/>
    <property type="match status" value="1"/>
</dbReference>
<dbReference type="PROSITE" id="PS00911">
    <property type="entry name" value="DHODEHASE_1"/>
    <property type="match status" value="1"/>
</dbReference>
<dbReference type="EMBL" id="MCRJ01000109">
    <property type="protein sequence ID" value="ODN69106.1"/>
    <property type="molecule type" value="Genomic_DNA"/>
</dbReference>
<evidence type="ECO:0000313" key="17">
    <source>
        <dbReference type="Proteomes" id="UP000094622"/>
    </source>
</evidence>
<dbReference type="GO" id="GO:0005737">
    <property type="term" value="C:cytoplasm"/>
    <property type="evidence" value="ECO:0007669"/>
    <property type="project" value="InterPro"/>
</dbReference>
<comment type="catalytic activity">
    <reaction evidence="13">
        <text>(S)-dihydroorotate + a quinone = orotate + a quinol</text>
        <dbReference type="Rhea" id="RHEA:30187"/>
        <dbReference type="ChEBI" id="CHEBI:24646"/>
        <dbReference type="ChEBI" id="CHEBI:30839"/>
        <dbReference type="ChEBI" id="CHEBI:30864"/>
        <dbReference type="ChEBI" id="CHEBI:132124"/>
        <dbReference type="EC" id="1.3.5.2"/>
    </reaction>
</comment>
<dbReference type="NCBIfam" id="TIGR01036">
    <property type="entry name" value="pyrD_sub2"/>
    <property type="match status" value="1"/>
</dbReference>
<comment type="caution">
    <text evidence="16">The sequence shown here is derived from an EMBL/GenBank/DDBJ whole genome shotgun (WGS) entry which is preliminary data.</text>
</comment>
<keyword evidence="17" id="KW-1185">Reference proteome</keyword>
<dbReference type="InterPro" id="IPR005720">
    <property type="entry name" value="Dihydroorotate_DH_cat"/>
</dbReference>
<comment type="subcellular location">
    <subcellularLocation>
        <location evidence="3">Membrane</location>
    </subcellularLocation>
</comment>
<dbReference type="PANTHER" id="PTHR48109:SF4">
    <property type="entry name" value="DIHYDROOROTATE DEHYDROGENASE (QUINONE), MITOCHONDRIAL"/>
    <property type="match status" value="1"/>
</dbReference>
<evidence type="ECO:0000313" key="16">
    <source>
        <dbReference type="EMBL" id="ODN69106.1"/>
    </source>
</evidence>
<accession>A0A1E3GZW3</accession>
<dbReference type="GO" id="GO:0106430">
    <property type="term" value="F:dihydroorotate dehydrogenase (quinone) activity"/>
    <property type="evidence" value="ECO:0007669"/>
    <property type="project" value="UniProtKB-EC"/>
</dbReference>
<dbReference type="PATRIC" id="fig|1439726.3.peg.3769"/>
<evidence type="ECO:0000256" key="4">
    <source>
        <dbReference type="ARBA" id="ARBA00005161"/>
    </source>
</evidence>